<evidence type="ECO:0000256" key="3">
    <source>
        <dbReference type="ARBA" id="ARBA00012929"/>
    </source>
</evidence>
<evidence type="ECO:0000313" key="9">
    <source>
        <dbReference type="EMBL" id="MBP3192666.1"/>
    </source>
</evidence>
<dbReference type="InterPro" id="IPR036291">
    <property type="entry name" value="NAD(P)-bd_dom_sf"/>
</dbReference>
<dbReference type="CDD" id="cd05254">
    <property type="entry name" value="dTDP_HR_like_SDR_e"/>
    <property type="match status" value="1"/>
</dbReference>
<dbReference type="AlphaFoldDB" id="A0A8J7UTJ4"/>
<dbReference type="RefSeq" id="WP_210511582.1">
    <property type="nucleotide sequence ID" value="NZ_JAFIDN010000005.1"/>
</dbReference>
<dbReference type="InterPro" id="IPR029903">
    <property type="entry name" value="RmlD-like-bd"/>
</dbReference>
<comment type="catalytic activity">
    <reaction evidence="5">
        <text>dTDP-beta-L-rhamnose + NADP(+) = dTDP-4-dehydro-beta-L-rhamnose + NADPH + H(+)</text>
        <dbReference type="Rhea" id="RHEA:21796"/>
        <dbReference type="ChEBI" id="CHEBI:15378"/>
        <dbReference type="ChEBI" id="CHEBI:57510"/>
        <dbReference type="ChEBI" id="CHEBI:57783"/>
        <dbReference type="ChEBI" id="CHEBI:58349"/>
        <dbReference type="ChEBI" id="CHEBI:62830"/>
        <dbReference type="EC" id="1.1.1.133"/>
    </reaction>
</comment>
<proteinExistence type="inferred from homology"/>
<dbReference type="Gene3D" id="3.90.25.10">
    <property type="entry name" value="UDP-galactose 4-epimerase, domain 1"/>
    <property type="match status" value="1"/>
</dbReference>
<dbReference type="InterPro" id="IPR005913">
    <property type="entry name" value="dTDP_dehydrorham_reduct"/>
</dbReference>
<reference evidence="9" key="1">
    <citation type="submission" date="2021-02" db="EMBL/GenBank/DDBJ databases">
        <title>Natronogracilivirga saccharolytica gen. nov. sp. nov. a new anaerobic, haloalkiliphilic carbohydrate-fermenting bacterium from soda lake and proposing of Cyclonatronumiaceae fam. nov. in the phylum Balneolaeota.</title>
        <authorList>
            <person name="Zhilina T.N."/>
            <person name="Sorokin D.Y."/>
            <person name="Zavarzina D.G."/>
            <person name="Toshchakov S.V."/>
            <person name="Kublanov I.V."/>
        </authorList>
    </citation>
    <scope>NUCLEOTIDE SEQUENCE</scope>
    <source>
        <strain evidence="9">Z-1702</strain>
    </source>
</reference>
<evidence type="ECO:0000313" key="10">
    <source>
        <dbReference type="Proteomes" id="UP000673975"/>
    </source>
</evidence>
<evidence type="ECO:0000256" key="2">
    <source>
        <dbReference type="ARBA" id="ARBA00010944"/>
    </source>
</evidence>
<dbReference type="Pfam" id="PF04321">
    <property type="entry name" value="RmlD_sub_bind"/>
    <property type="match status" value="1"/>
</dbReference>
<dbReference type="EMBL" id="JAFIDN010000005">
    <property type="protein sequence ID" value="MBP3192666.1"/>
    <property type="molecule type" value="Genomic_DNA"/>
</dbReference>
<keyword evidence="6 9" id="KW-0560">Oxidoreductase</keyword>
<evidence type="ECO:0000259" key="8">
    <source>
        <dbReference type="Pfam" id="PF04321"/>
    </source>
</evidence>
<keyword evidence="6" id="KW-0521">NADP</keyword>
<gene>
    <name evidence="9" type="primary">rfbD</name>
    <name evidence="9" type="ORF">NATSA_08320</name>
</gene>
<dbReference type="Proteomes" id="UP000673975">
    <property type="component" value="Unassembled WGS sequence"/>
</dbReference>
<comment type="caution">
    <text evidence="9">The sequence shown here is derived from an EMBL/GenBank/DDBJ whole genome shotgun (WGS) entry which is preliminary data.</text>
</comment>
<sequence>MVGDLMKGRNEDLSPQQVPEPARPPQHYRRWLILGAGGQLGSEWVEWMERSGADYLGLTRKELDITDKTAVERALSDYDPDVVINCTAYTKVDQAEDEIESASSINVDAAGHLAALCAADDRMLVHYSTDYVFPGRMEDRVRHPAGYPVDFPPEPVNSYGRTKWLGEQAVRSAGGPHLILRVSWLCGKSGRNFVHTMLRLAEERDRLTVVNDQFGTPTFTAPVVHNTLVLLEQGARNTWHVTSRGETTWYHFASLIFSLAKKNVEVVPVPSSEFPTRAKRPAWSLLDTGSLSGLPGNRLLPWQQETEILLKSLKTG</sequence>
<dbReference type="PANTHER" id="PTHR10491">
    <property type="entry name" value="DTDP-4-DEHYDRORHAMNOSE REDUCTASE"/>
    <property type="match status" value="1"/>
</dbReference>
<evidence type="ECO:0000256" key="1">
    <source>
        <dbReference type="ARBA" id="ARBA00004781"/>
    </source>
</evidence>
<organism evidence="9 10">
    <name type="scientific">Natronogracilivirga saccharolytica</name>
    <dbReference type="NCBI Taxonomy" id="2812953"/>
    <lineage>
        <taxon>Bacteria</taxon>
        <taxon>Pseudomonadati</taxon>
        <taxon>Balneolota</taxon>
        <taxon>Balneolia</taxon>
        <taxon>Balneolales</taxon>
        <taxon>Cyclonatronaceae</taxon>
        <taxon>Natronogracilivirga</taxon>
    </lineage>
</organism>
<dbReference type="PANTHER" id="PTHR10491:SF4">
    <property type="entry name" value="METHIONINE ADENOSYLTRANSFERASE 2 SUBUNIT BETA"/>
    <property type="match status" value="1"/>
</dbReference>
<dbReference type="NCBIfam" id="TIGR01214">
    <property type="entry name" value="rmlD"/>
    <property type="match status" value="1"/>
</dbReference>
<comment type="function">
    <text evidence="6">Catalyzes the reduction of dTDP-6-deoxy-L-lyxo-4-hexulose to yield dTDP-L-rhamnose.</text>
</comment>
<protein>
    <recommendedName>
        <fullName evidence="4 6">dTDP-4-dehydrorhamnose reductase</fullName>
        <ecNumber evidence="3 6">1.1.1.133</ecNumber>
    </recommendedName>
</protein>
<name>A0A8J7UTJ4_9BACT</name>
<feature type="region of interest" description="Disordered" evidence="7">
    <location>
        <begin position="1"/>
        <end position="24"/>
    </location>
</feature>
<feature type="compositionally biased region" description="Basic and acidic residues" evidence="7">
    <location>
        <begin position="1"/>
        <end position="12"/>
    </location>
</feature>
<dbReference type="Gene3D" id="3.40.50.720">
    <property type="entry name" value="NAD(P)-binding Rossmann-like Domain"/>
    <property type="match status" value="1"/>
</dbReference>
<accession>A0A8J7UTJ4</accession>
<dbReference type="SUPFAM" id="SSF51735">
    <property type="entry name" value="NAD(P)-binding Rossmann-fold domains"/>
    <property type="match status" value="1"/>
</dbReference>
<dbReference type="GO" id="GO:0008831">
    <property type="term" value="F:dTDP-4-dehydrorhamnose reductase activity"/>
    <property type="evidence" value="ECO:0007669"/>
    <property type="project" value="UniProtKB-EC"/>
</dbReference>
<evidence type="ECO:0000256" key="4">
    <source>
        <dbReference type="ARBA" id="ARBA00017099"/>
    </source>
</evidence>
<evidence type="ECO:0000256" key="6">
    <source>
        <dbReference type="RuleBase" id="RU364082"/>
    </source>
</evidence>
<dbReference type="EC" id="1.1.1.133" evidence="3 6"/>
<keyword evidence="10" id="KW-1185">Reference proteome</keyword>
<comment type="similarity">
    <text evidence="2 6">Belongs to the dTDP-4-dehydrorhamnose reductase family.</text>
</comment>
<evidence type="ECO:0000256" key="5">
    <source>
        <dbReference type="ARBA" id="ARBA00048200"/>
    </source>
</evidence>
<dbReference type="GO" id="GO:0019305">
    <property type="term" value="P:dTDP-rhamnose biosynthetic process"/>
    <property type="evidence" value="ECO:0007669"/>
    <property type="project" value="UniProtKB-UniPathway"/>
</dbReference>
<dbReference type="UniPathway" id="UPA00124"/>
<feature type="domain" description="RmlD-like substrate binding" evidence="8">
    <location>
        <begin position="31"/>
        <end position="313"/>
    </location>
</feature>
<comment type="pathway">
    <text evidence="1 6">Carbohydrate biosynthesis; dTDP-L-rhamnose biosynthesis.</text>
</comment>
<evidence type="ECO:0000256" key="7">
    <source>
        <dbReference type="SAM" id="MobiDB-lite"/>
    </source>
</evidence>